<dbReference type="Proteomes" id="UP000297527">
    <property type="component" value="Unassembled WGS sequence"/>
</dbReference>
<gene>
    <name evidence="1" type="ORF">BCON_0055g00270</name>
</gene>
<evidence type="ECO:0000313" key="2">
    <source>
        <dbReference type="Proteomes" id="UP000297527"/>
    </source>
</evidence>
<reference evidence="1 2" key="1">
    <citation type="submission" date="2017-12" db="EMBL/GenBank/DDBJ databases">
        <title>Comparative genomics of Botrytis spp.</title>
        <authorList>
            <person name="Valero-Jimenez C.A."/>
            <person name="Tapia P."/>
            <person name="Veloso J."/>
            <person name="Silva-Moreno E."/>
            <person name="Staats M."/>
            <person name="Valdes J.H."/>
            <person name="Van Kan J.A.L."/>
        </authorList>
    </citation>
    <scope>NUCLEOTIDE SEQUENCE [LARGE SCALE GENOMIC DNA]</scope>
    <source>
        <strain evidence="1 2">MUCL11595</strain>
    </source>
</reference>
<dbReference type="OrthoDB" id="10319010at2759"/>
<sequence length="83" mass="9167">MAYMHTEERPLSYAEAILVRGGCPYQALATATDRSETADRSDADNLEHADYIVADKITAVMLVCSVCHADNTFPFDQEIDQAI</sequence>
<dbReference type="EMBL" id="PQXN01000055">
    <property type="protein sequence ID" value="TGO58424.1"/>
    <property type="molecule type" value="Genomic_DNA"/>
</dbReference>
<name>A0A4Z1ICT8_9HELO</name>
<proteinExistence type="predicted"/>
<protein>
    <submittedName>
        <fullName evidence="1">Uncharacterized protein</fullName>
    </submittedName>
</protein>
<evidence type="ECO:0000313" key="1">
    <source>
        <dbReference type="EMBL" id="TGO58424.1"/>
    </source>
</evidence>
<organism evidence="1 2">
    <name type="scientific">Botryotinia convoluta</name>
    <dbReference type="NCBI Taxonomy" id="54673"/>
    <lineage>
        <taxon>Eukaryota</taxon>
        <taxon>Fungi</taxon>
        <taxon>Dikarya</taxon>
        <taxon>Ascomycota</taxon>
        <taxon>Pezizomycotina</taxon>
        <taxon>Leotiomycetes</taxon>
        <taxon>Helotiales</taxon>
        <taxon>Sclerotiniaceae</taxon>
        <taxon>Botryotinia</taxon>
    </lineage>
</organism>
<accession>A0A4Z1ICT8</accession>
<comment type="caution">
    <text evidence="1">The sequence shown here is derived from an EMBL/GenBank/DDBJ whole genome shotgun (WGS) entry which is preliminary data.</text>
</comment>
<dbReference type="AlphaFoldDB" id="A0A4Z1ICT8"/>
<keyword evidence="2" id="KW-1185">Reference proteome</keyword>